<dbReference type="RefSeq" id="XP_014485408.1">
    <property type="nucleotide sequence ID" value="XM_014629922.1"/>
</dbReference>
<feature type="non-terminal residue" evidence="3">
    <location>
        <position position="215"/>
    </location>
</feature>
<dbReference type="GeneID" id="106749947"/>
<keyword evidence="1" id="KW-0472">Membrane</keyword>
<feature type="transmembrane region" description="Helical" evidence="1">
    <location>
        <begin position="174"/>
        <end position="195"/>
    </location>
</feature>
<reference evidence="3" key="1">
    <citation type="submission" date="2025-08" db="UniProtKB">
        <authorList>
            <consortium name="RefSeq"/>
        </authorList>
    </citation>
    <scope>IDENTIFICATION</scope>
</reference>
<proteinExistence type="predicted"/>
<gene>
    <name evidence="3" type="primary">LOC106749947</name>
</gene>
<feature type="transmembrane region" description="Helical" evidence="1">
    <location>
        <begin position="31"/>
        <end position="50"/>
    </location>
</feature>
<dbReference type="Proteomes" id="UP000515204">
    <property type="component" value="Unplaced"/>
</dbReference>
<sequence length="215" mass="25102">MEFSWDRYHNVTKRLSSVIGVWPYQNKKEKVFRLSVTILAAIAMIIPQTCKFYHCDKDLECIFGTIPSYILVIGIMLKLHTCSWKANKIKTLTDHMFSDWERLQDPQEYEIMETYVASARRIIVIYIWLCLPSMTIFVLVSLIPRILDIVLPLNESRPIVLPFEAYYFVDEREYFFYIFFQGAIIADIAIMGLIVHDAMFMTFVEHVCGVFAVAG</sequence>
<name>A0A6P3Y513_DINQU</name>
<keyword evidence="2" id="KW-1185">Reference proteome</keyword>
<accession>A0A6P3Y513</accession>
<evidence type="ECO:0000256" key="1">
    <source>
        <dbReference type="SAM" id="Phobius"/>
    </source>
</evidence>
<evidence type="ECO:0000313" key="3">
    <source>
        <dbReference type="RefSeq" id="XP_014485408.1"/>
    </source>
</evidence>
<keyword evidence="1" id="KW-1133">Transmembrane helix</keyword>
<evidence type="ECO:0000313" key="2">
    <source>
        <dbReference type="Proteomes" id="UP000515204"/>
    </source>
</evidence>
<dbReference type="OrthoDB" id="7696577at2759"/>
<dbReference type="AlphaFoldDB" id="A0A6P3Y513"/>
<organism evidence="2 3">
    <name type="scientific">Dinoponera quadriceps</name>
    <name type="common">South American ant</name>
    <dbReference type="NCBI Taxonomy" id="609295"/>
    <lineage>
        <taxon>Eukaryota</taxon>
        <taxon>Metazoa</taxon>
        <taxon>Ecdysozoa</taxon>
        <taxon>Arthropoda</taxon>
        <taxon>Hexapoda</taxon>
        <taxon>Insecta</taxon>
        <taxon>Pterygota</taxon>
        <taxon>Neoptera</taxon>
        <taxon>Endopterygota</taxon>
        <taxon>Hymenoptera</taxon>
        <taxon>Apocrita</taxon>
        <taxon>Aculeata</taxon>
        <taxon>Formicoidea</taxon>
        <taxon>Formicidae</taxon>
        <taxon>Ponerinae</taxon>
        <taxon>Ponerini</taxon>
        <taxon>Dinoponera</taxon>
    </lineage>
</organism>
<keyword evidence="1" id="KW-0812">Transmembrane</keyword>
<feature type="transmembrane region" description="Helical" evidence="1">
    <location>
        <begin position="62"/>
        <end position="80"/>
    </location>
</feature>
<protein>
    <submittedName>
        <fullName evidence="3">Uncharacterized protein LOC106749947</fullName>
    </submittedName>
</protein>
<feature type="transmembrane region" description="Helical" evidence="1">
    <location>
        <begin position="122"/>
        <end position="143"/>
    </location>
</feature>
<dbReference type="KEGG" id="dqu:106749947"/>